<dbReference type="AlphaFoldDB" id="A0A2P5EZS7"/>
<keyword evidence="2" id="KW-1185">Reference proteome</keyword>
<evidence type="ECO:0000313" key="2">
    <source>
        <dbReference type="Proteomes" id="UP000237000"/>
    </source>
</evidence>
<evidence type="ECO:0000313" key="1">
    <source>
        <dbReference type="EMBL" id="PON91021.1"/>
    </source>
</evidence>
<proteinExistence type="predicted"/>
<gene>
    <name evidence="1" type="ORF">TorRG33x02_132390</name>
</gene>
<dbReference type="PROSITE" id="PS51257">
    <property type="entry name" value="PROKAR_LIPOPROTEIN"/>
    <property type="match status" value="1"/>
</dbReference>
<dbReference type="EMBL" id="JXTC01000078">
    <property type="protein sequence ID" value="PON91021.1"/>
    <property type="molecule type" value="Genomic_DNA"/>
</dbReference>
<comment type="caution">
    <text evidence="1">The sequence shown here is derived from an EMBL/GenBank/DDBJ whole genome shotgun (WGS) entry which is preliminary data.</text>
</comment>
<dbReference type="InParanoid" id="A0A2P5EZS7"/>
<accession>A0A2P5EZS7</accession>
<reference evidence="2" key="1">
    <citation type="submission" date="2016-06" db="EMBL/GenBank/DDBJ databases">
        <title>Parallel loss of symbiosis genes in relatives of nitrogen-fixing non-legume Parasponia.</title>
        <authorList>
            <person name="Van Velzen R."/>
            <person name="Holmer R."/>
            <person name="Bu F."/>
            <person name="Rutten L."/>
            <person name="Van Zeijl A."/>
            <person name="Liu W."/>
            <person name="Santuari L."/>
            <person name="Cao Q."/>
            <person name="Sharma T."/>
            <person name="Shen D."/>
            <person name="Roswanjaya Y."/>
            <person name="Wardhani T."/>
            <person name="Kalhor M.S."/>
            <person name="Jansen J."/>
            <person name="Van den Hoogen J."/>
            <person name="Gungor B."/>
            <person name="Hartog M."/>
            <person name="Hontelez J."/>
            <person name="Verver J."/>
            <person name="Yang W.-C."/>
            <person name="Schijlen E."/>
            <person name="Repin R."/>
            <person name="Schilthuizen M."/>
            <person name="Schranz E."/>
            <person name="Heidstra R."/>
            <person name="Miyata K."/>
            <person name="Fedorova E."/>
            <person name="Kohlen W."/>
            <person name="Bisseling T."/>
            <person name="Smit S."/>
            <person name="Geurts R."/>
        </authorList>
    </citation>
    <scope>NUCLEOTIDE SEQUENCE [LARGE SCALE GENOMIC DNA]</scope>
    <source>
        <strain evidence="2">cv. RG33-2</strain>
    </source>
</reference>
<organism evidence="1 2">
    <name type="scientific">Trema orientale</name>
    <name type="common">Charcoal tree</name>
    <name type="synonym">Celtis orientalis</name>
    <dbReference type="NCBI Taxonomy" id="63057"/>
    <lineage>
        <taxon>Eukaryota</taxon>
        <taxon>Viridiplantae</taxon>
        <taxon>Streptophyta</taxon>
        <taxon>Embryophyta</taxon>
        <taxon>Tracheophyta</taxon>
        <taxon>Spermatophyta</taxon>
        <taxon>Magnoliopsida</taxon>
        <taxon>eudicotyledons</taxon>
        <taxon>Gunneridae</taxon>
        <taxon>Pentapetalae</taxon>
        <taxon>rosids</taxon>
        <taxon>fabids</taxon>
        <taxon>Rosales</taxon>
        <taxon>Cannabaceae</taxon>
        <taxon>Trema</taxon>
    </lineage>
</organism>
<sequence>MRSKERRQGLDMEISTLPLICSIFSSFLACHSGICLELLILLCLLVPKAVEKDDDEAMNEGRGLWVKNTHLAMAPNKEEGGKRSSLTFYGSVAFSQASLKDYDQLQFKSSSLSKDN</sequence>
<dbReference type="Proteomes" id="UP000237000">
    <property type="component" value="Unassembled WGS sequence"/>
</dbReference>
<protein>
    <submittedName>
        <fullName evidence="1">Uncharacterized protein</fullName>
    </submittedName>
</protein>
<name>A0A2P5EZS7_TREOI</name>